<dbReference type="InterPro" id="IPR039425">
    <property type="entry name" value="RNA_pol_sigma-70-like"/>
</dbReference>
<gene>
    <name evidence="8" type="ORF">FRUB_03974</name>
</gene>
<evidence type="ECO:0000313" key="8">
    <source>
        <dbReference type="EMBL" id="OWK41896.1"/>
    </source>
</evidence>
<comment type="similarity">
    <text evidence="1">Belongs to the sigma-70 factor family. ECF subfamily.</text>
</comment>
<evidence type="ECO:0000256" key="5">
    <source>
        <dbReference type="ARBA" id="ARBA00023163"/>
    </source>
</evidence>
<dbReference type="RefSeq" id="WP_088255121.1">
    <property type="nucleotide sequence ID" value="NZ_NIDE01000005.1"/>
</dbReference>
<reference evidence="9" key="1">
    <citation type="submission" date="2017-06" db="EMBL/GenBank/DDBJ databases">
        <title>Genome analysis of Fimbriiglobus ruber SP5, the first member of the order Planctomycetales with confirmed chitinolytic capability.</title>
        <authorList>
            <person name="Ravin N.V."/>
            <person name="Rakitin A.L."/>
            <person name="Ivanova A.A."/>
            <person name="Beletsky A.V."/>
            <person name="Kulichevskaya I.S."/>
            <person name="Mardanov A.V."/>
            <person name="Dedysh S.N."/>
        </authorList>
    </citation>
    <scope>NUCLEOTIDE SEQUENCE [LARGE SCALE GENOMIC DNA]</scope>
    <source>
        <strain evidence="9">SP5</strain>
    </source>
</reference>
<keyword evidence="5" id="KW-0804">Transcription</keyword>
<dbReference type="SUPFAM" id="SSF88659">
    <property type="entry name" value="Sigma3 and sigma4 domains of RNA polymerase sigma factors"/>
    <property type="match status" value="1"/>
</dbReference>
<proteinExistence type="inferred from homology"/>
<feature type="region of interest" description="Disordered" evidence="6">
    <location>
        <begin position="416"/>
        <end position="437"/>
    </location>
</feature>
<dbReference type="InterPro" id="IPR013324">
    <property type="entry name" value="RNA_pol_sigma_r3/r4-like"/>
</dbReference>
<evidence type="ECO:0000313" key="9">
    <source>
        <dbReference type="Proteomes" id="UP000214646"/>
    </source>
</evidence>
<dbReference type="GO" id="GO:0006352">
    <property type="term" value="P:DNA-templated transcription initiation"/>
    <property type="evidence" value="ECO:0007669"/>
    <property type="project" value="InterPro"/>
</dbReference>
<accession>A0A225DW79</accession>
<dbReference type="OrthoDB" id="9795666at2"/>
<comment type="caution">
    <text evidence="8">The sequence shown here is derived from an EMBL/GenBank/DDBJ whole genome shotgun (WGS) entry which is preliminary data.</text>
</comment>
<dbReference type="InterPro" id="IPR013325">
    <property type="entry name" value="RNA_pol_sigma_r2"/>
</dbReference>
<feature type="domain" description="RNA polymerase sigma factor 70 region 4 type 2" evidence="7">
    <location>
        <begin position="141"/>
        <end position="191"/>
    </location>
</feature>
<keyword evidence="3" id="KW-0731">Sigma factor</keyword>
<dbReference type="GO" id="GO:0003677">
    <property type="term" value="F:DNA binding"/>
    <property type="evidence" value="ECO:0007669"/>
    <property type="project" value="UniProtKB-KW"/>
</dbReference>
<dbReference type="PANTHER" id="PTHR43133:SF8">
    <property type="entry name" value="RNA POLYMERASE SIGMA FACTOR HI_1459-RELATED"/>
    <property type="match status" value="1"/>
</dbReference>
<sequence length="437" mass="46639">MSHSLVDFLRTASGPSPDRADVLWARYRETGDEAAFTTLVGWYGNGIYRRILIAAGFDHPLAEEVFQATLFKLHERRQTLACPTFEAALAWWRAAAGNEVRMALRGRRRGRARETEVARNPATAVAADAETEILRTELLAELGAAFNRLRPEYRETLALLYFENLPESRAAEILGRHRETVARWAACGLARLRDLLAARGVLPAAGGTAVAGVTLANAARAATPSTVRIVELAIAARVANPSGAALAAASWAKKIVAALATAVLAGGALVGWQVELMSNRFTPGAGGDLPGPLTNRPSPVLTNFTIVEVTGGYYEIAGDVTQNGVAAAGMTVSFGGTPETLHSMTTITDTNGHFDVLVELNDDGSDSGMATAQATDAYCQTSNIARDLITIWRWHDQTPSVTTTPAHVPTYRSGFRVSRAPIRKDNVPTNPDGPSGP</sequence>
<evidence type="ECO:0000256" key="4">
    <source>
        <dbReference type="ARBA" id="ARBA00023125"/>
    </source>
</evidence>
<organism evidence="8 9">
    <name type="scientific">Fimbriiglobus ruber</name>
    <dbReference type="NCBI Taxonomy" id="1908690"/>
    <lineage>
        <taxon>Bacteria</taxon>
        <taxon>Pseudomonadati</taxon>
        <taxon>Planctomycetota</taxon>
        <taxon>Planctomycetia</taxon>
        <taxon>Gemmatales</taxon>
        <taxon>Gemmataceae</taxon>
        <taxon>Fimbriiglobus</taxon>
    </lineage>
</organism>
<dbReference type="Pfam" id="PF08281">
    <property type="entry name" value="Sigma70_r4_2"/>
    <property type="match status" value="1"/>
</dbReference>
<evidence type="ECO:0000256" key="3">
    <source>
        <dbReference type="ARBA" id="ARBA00023082"/>
    </source>
</evidence>
<dbReference type="Proteomes" id="UP000214646">
    <property type="component" value="Unassembled WGS sequence"/>
</dbReference>
<dbReference type="Gene3D" id="1.10.10.10">
    <property type="entry name" value="Winged helix-like DNA-binding domain superfamily/Winged helix DNA-binding domain"/>
    <property type="match status" value="1"/>
</dbReference>
<keyword evidence="4" id="KW-0238">DNA-binding</keyword>
<evidence type="ECO:0000256" key="6">
    <source>
        <dbReference type="SAM" id="MobiDB-lite"/>
    </source>
</evidence>
<dbReference type="AlphaFoldDB" id="A0A225DW79"/>
<evidence type="ECO:0000259" key="7">
    <source>
        <dbReference type="Pfam" id="PF08281"/>
    </source>
</evidence>
<dbReference type="InterPro" id="IPR036388">
    <property type="entry name" value="WH-like_DNA-bd_sf"/>
</dbReference>
<evidence type="ECO:0000256" key="2">
    <source>
        <dbReference type="ARBA" id="ARBA00023015"/>
    </source>
</evidence>
<keyword evidence="2" id="KW-0805">Transcription regulation</keyword>
<dbReference type="GO" id="GO:0016987">
    <property type="term" value="F:sigma factor activity"/>
    <property type="evidence" value="ECO:0007669"/>
    <property type="project" value="UniProtKB-KW"/>
</dbReference>
<dbReference type="EMBL" id="NIDE01000005">
    <property type="protein sequence ID" value="OWK41896.1"/>
    <property type="molecule type" value="Genomic_DNA"/>
</dbReference>
<dbReference type="SUPFAM" id="SSF88946">
    <property type="entry name" value="Sigma2 domain of RNA polymerase sigma factors"/>
    <property type="match status" value="1"/>
</dbReference>
<evidence type="ECO:0000256" key="1">
    <source>
        <dbReference type="ARBA" id="ARBA00010641"/>
    </source>
</evidence>
<protein>
    <submittedName>
        <fullName evidence="8">High-affnity carbon uptake protein Hat/HatR</fullName>
    </submittedName>
</protein>
<dbReference type="InterPro" id="IPR013249">
    <property type="entry name" value="RNA_pol_sigma70_r4_t2"/>
</dbReference>
<keyword evidence="9" id="KW-1185">Reference proteome</keyword>
<dbReference type="Gene3D" id="1.10.1740.10">
    <property type="match status" value="1"/>
</dbReference>
<dbReference type="PANTHER" id="PTHR43133">
    <property type="entry name" value="RNA POLYMERASE ECF-TYPE SIGMA FACTO"/>
    <property type="match status" value="1"/>
</dbReference>
<name>A0A225DW79_9BACT</name>